<dbReference type="EMBL" id="CCDI010000002">
    <property type="protein sequence ID" value="CDQ24023.1"/>
    <property type="molecule type" value="Genomic_DNA"/>
</dbReference>
<gene>
    <name evidence="2" type="primary">trxA_1</name>
    <name evidence="2" type="ORF">BN983_02287</name>
</gene>
<dbReference type="Proteomes" id="UP000028868">
    <property type="component" value="Unassembled WGS sequence"/>
</dbReference>
<name>A0A024P5G8_9BACI</name>
<keyword evidence="3" id="KW-1185">Reference proteome</keyword>
<dbReference type="SUPFAM" id="SSF52833">
    <property type="entry name" value="Thioredoxin-like"/>
    <property type="match status" value="1"/>
</dbReference>
<evidence type="ECO:0000259" key="1">
    <source>
        <dbReference type="Pfam" id="PF00085"/>
    </source>
</evidence>
<dbReference type="InterPro" id="IPR036249">
    <property type="entry name" value="Thioredoxin-like_sf"/>
</dbReference>
<feature type="domain" description="Thioredoxin" evidence="1">
    <location>
        <begin position="15"/>
        <end position="85"/>
    </location>
</feature>
<dbReference type="CDD" id="cd02947">
    <property type="entry name" value="TRX_family"/>
    <property type="match status" value="1"/>
</dbReference>
<dbReference type="AlphaFoldDB" id="A0A024P5G8"/>
<organism evidence="2 3">
    <name type="scientific">Halobacillus karajensis</name>
    <dbReference type="NCBI Taxonomy" id="195088"/>
    <lineage>
        <taxon>Bacteria</taxon>
        <taxon>Bacillati</taxon>
        <taxon>Bacillota</taxon>
        <taxon>Bacilli</taxon>
        <taxon>Bacillales</taxon>
        <taxon>Bacillaceae</taxon>
        <taxon>Halobacillus</taxon>
    </lineage>
</organism>
<comment type="caution">
    <text evidence="2">The sequence shown here is derived from an EMBL/GenBank/DDBJ whole genome shotgun (WGS) entry which is preliminary data.</text>
</comment>
<dbReference type="RefSeq" id="WP_051744125.1">
    <property type="nucleotide sequence ID" value="NZ_CCDH010000003.1"/>
</dbReference>
<proteinExistence type="predicted"/>
<sequence length="109" mass="12443">MESVHSIEELLTFVREQPLSMVYVSRPSCSVCHGLEPQVENLLGDYPKVKVREVNADEVPEVAGEFSVMTVPAVLIYSGGKELFRKARFVPIRDLDQQLAKWNYFINEE</sequence>
<reference evidence="3" key="1">
    <citation type="submission" date="2014-03" db="EMBL/GenBank/DDBJ databases">
        <authorList>
            <person name="Urmite Genomes U."/>
        </authorList>
    </citation>
    <scope>NUCLEOTIDE SEQUENCE [LARGE SCALE GENOMIC DNA]</scope>
    <source>
        <strain evidence="3">HD-03</strain>
    </source>
</reference>
<reference evidence="2 3" key="2">
    <citation type="submission" date="2014-05" db="EMBL/GenBank/DDBJ databases">
        <title>Draft genome sequence of Halobacillus karajensis HK-03.</title>
        <authorList>
            <person name="Khelaifia S."/>
            <person name="Croce O."/>
            <person name="Lagier J.C."/>
            <person name="Raoult D."/>
        </authorList>
    </citation>
    <scope>NUCLEOTIDE SEQUENCE [LARGE SCALE GENOMIC DNA]</scope>
    <source>
        <strain evidence="2 3">HD-03</strain>
    </source>
</reference>
<accession>A0A024P5G8</accession>
<dbReference type="Pfam" id="PF00085">
    <property type="entry name" value="Thioredoxin"/>
    <property type="match status" value="1"/>
</dbReference>
<dbReference type="Gene3D" id="3.40.30.10">
    <property type="entry name" value="Glutaredoxin"/>
    <property type="match status" value="1"/>
</dbReference>
<dbReference type="InterPro" id="IPR013766">
    <property type="entry name" value="Thioredoxin_domain"/>
</dbReference>
<evidence type="ECO:0000313" key="3">
    <source>
        <dbReference type="Proteomes" id="UP000028868"/>
    </source>
</evidence>
<protein>
    <submittedName>
        <fullName evidence="2">Thioredoxin-M</fullName>
    </submittedName>
</protein>
<dbReference type="OrthoDB" id="411356at2"/>
<evidence type="ECO:0000313" key="2">
    <source>
        <dbReference type="EMBL" id="CDQ24023.1"/>
    </source>
</evidence>